<proteinExistence type="predicted"/>
<feature type="domain" description="NACHT" evidence="2">
    <location>
        <begin position="117"/>
        <end position="238"/>
    </location>
</feature>
<evidence type="ECO:0000313" key="4">
    <source>
        <dbReference type="Proteomes" id="UP001597417"/>
    </source>
</evidence>
<reference evidence="4" key="1">
    <citation type="journal article" date="2019" name="Int. J. Syst. Evol. Microbiol.">
        <title>The Global Catalogue of Microorganisms (GCM) 10K type strain sequencing project: providing services to taxonomists for standard genome sequencing and annotation.</title>
        <authorList>
            <consortium name="The Broad Institute Genomics Platform"/>
            <consortium name="The Broad Institute Genome Sequencing Center for Infectious Disease"/>
            <person name="Wu L."/>
            <person name="Ma J."/>
        </authorList>
    </citation>
    <scope>NUCLEOTIDE SEQUENCE [LARGE SCALE GENOMIC DNA]</scope>
    <source>
        <strain evidence="4">CGMCC 4.7645</strain>
    </source>
</reference>
<dbReference type="InterPro" id="IPR007111">
    <property type="entry name" value="NACHT_NTPase"/>
</dbReference>
<feature type="transmembrane region" description="Helical" evidence="1">
    <location>
        <begin position="609"/>
        <end position="628"/>
    </location>
</feature>
<feature type="transmembrane region" description="Helical" evidence="1">
    <location>
        <begin position="403"/>
        <end position="424"/>
    </location>
</feature>
<keyword evidence="1" id="KW-0812">Transmembrane</keyword>
<dbReference type="Proteomes" id="UP001597417">
    <property type="component" value="Unassembled WGS sequence"/>
</dbReference>
<protein>
    <submittedName>
        <fullName evidence="3">NACHT domain-containing protein</fullName>
    </submittedName>
</protein>
<dbReference type="EMBL" id="JBHUKR010000017">
    <property type="protein sequence ID" value="MFD2420333.1"/>
    <property type="molecule type" value="Genomic_DNA"/>
</dbReference>
<name>A0ABW5FZ55_9PSEU</name>
<keyword evidence="1" id="KW-1133">Transmembrane helix</keyword>
<feature type="transmembrane region" description="Helical" evidence="1">
    <location>
        <begin position="495"/>
        <end position="521"/>
    </location>
</feature>
<evidence type="ECO:0000313" key="3">
    <source>
        <dbReference type="EMBL" id="MFD2420333.1"/>
    </source>
</evidence>
<feature type="transmembrane region" description="Helical" evidence="1">
    <location>
        <begin position="634"/>
        <end position="655"/>
    </location>
</feature>
<dbReference type="InterPro" id="IPR027417">
    <property type="entry name" value="P-loop_NTPase"/>
</dbReference>
<dbReference type="Pfam" id="PF05729">
    <property type="entry name" value="NACHT"/>
    <property type="match status" value="1"/>
</dbReference>
<evidence type="ECO:0000256" key="1">
    <source>
        <dbReference type="SAM" id="Phobius"/>
    </source>
</evidence>
<keyword evidence="4" id="KW-1185">Reference proteome</keyword>
<dbReference type="SUPFAM" id="SSF52540">
    <property type="entry name" value="P-loop containing nucleoside triphosphate hydrolases"/>
    <property type="match status" value="1"/>
</dbReference>
<dbReference type="RefSeq" id="WP_378268356.1">
    <property type="nucleotide sequence ID" value="NZ_JBHUKR010000017.1"/>
</dbReference>
<gene>
    <name evidence="3" type="ORF">ACFSXZ_28780</name>
</gene>
<feature type="transmembrane region" description="Helical" evidence="1">
    <location>
        <begin position="436"/>
        <end position="457"/>
    </location>
</feature>
<organism evidence="3 4">
    <name type="scientific">Amycolatopsis pigmentata</name>
    <dbReference type="NCBI Taxonomy" id="450801"/>
    <lineage>
        <taxon>Bacteria</taxon>
        <taxon>Bacillati</taxon>
        <taxon>Actinomycetota</taxon>
        <taxon>Actinomycetes</taxon>
        <taxon>Pseudonocardiales</taxon>
        <taxon>Pseudonocardiaceae</taxon>
        <taxon>Amycolatopsis</taxon>
    </lineage>
</organism>
<sequence>MTSNEINGPVQAPAVMAGKIDGSVTINYRPARSDALAEAADQLAQAVGTRWRREEEQRQVQDPFPLPARWQPAAAEVTDHWENICRGSAEEPHGPLDLAGQLDQIVDVYRRIPSGRLVILGRAGSGKTILTIRFVLDLLKARTGADAVPVIFSLGSWNPTARTLRDWLIGQLIRDHPGLATTGPDGSTLAAALVETDRILPVLDGFDEIAGGLHPAALRELNRTTSLPLLLTSRRVEYEAAVEGTDVLSAAAGIELADLVLADLVDYLPLTTRKVTVDGTATVWEPVLNELRDHPRRPASVNLATALTTPLMVALARTIFSDTPDHDPAELLDTDRFDSPEALKDHLVGNFIPTVYQDLPGQRWDLDRVRRWLCYLAQHLDRLGTPNLAWWQLGNTMRRSSRILTVANASGWLLGIVDGVLTGVVDWVRFEFAAGLKVGLLAGIAVGIVGGLVFGLMHEFAPRFLLRSATLEPSRVQVRFRREPGKMRARFAPRFLVGFGAGLVFGIVVWLVIGFVVWFAIEFMSWLVRGPASTLVSGLFPGAGPGANGLARALEDALGYGLGYGLVYALMIGLAAGIMTRLEVPIDIRSAVSPTDLLRANRTTTVVQFLVWGLVGVLVGGLSGVLWFPLEDGLLIGLVGGIGGGIAYGLGLTAWGQWVVMARIWLPLTGRLPWTMTAFLDDAYQRGVLRQAGAVYQFRHARLQDHLIDTVPIRE</sequence>
<feature type="transmembrane region" description="Helical" evidence="1">
    <location>
        <begin position="557"/>
        <end position="579"/>
    </location>
</feature>
<dbReference type="Gene3D" id="3.40.50.300">
    <property type="entry name" value="P-loop containing nucleotide triphosphate hydrolases"/>
    <property type="match status" value="1"/>
</dbReference>
<evidence type="ECO:0000259" key="2">
    <source>
        <dbReference type="Pfam" id="PF05729"/>
    </source>
</evidence>
<accession>A0ABW5FZ55</accession>
<comment type="caution">
    <text evidence="3">The sequence shown here is derived from an EMBL/GenBank/DDBJ whole genome shotgun (WGS) entry which is preliminary data.</text>
</comment>
<keyword evidence="1" id="KW-0472">Membrane</keyword>